<dbReference type="GO" id="GO:0016829">
    <property type="term" value="F:lyase activity"/>
    <property type="evidence" value="ECO:0007669"/>
    <property type="project" value="UniProtKB-KW"/>
</dbReference>
<protein>
    <submittedName>
        <fullName evidence="2">Polysaccharide lyase 6 family protein</fullName>
    </submittedName>
</protein>
<dbReference type="PROSITE" id="PS51257">
    <property type="entry name" value="PROKAR_LIPOPROTEIN"/>
    <property type="match status" value="1"/>
</dbReference>
<dbReference type="RefSeq" id="WP_311362230.1">
    <property type="nucleotide sequence ID" value="NZ_JAVRIE010000005.1"/>
</dbReference>
<dbReference type="InterPro" id="IPR011050">
    <property type="entry name" value="Pectin_lyase_fold/virulence"/>
</dbReference>
<feature type="chain" id="PRO_5043857993" evidence="1">
    <location>
        <begin position="23"/>
        <end position="767"/>
    </location>
</feature>
<comment type="caution">
    <text evidence="2">The sequence shown here is derived from an EMBL/GenBank/DDBJ whole genome shotgun (WGS) entry which is preliminary data.</text>
</comment>
<name>A0AAW8R5N5_9ALTE</name>
<dbReference type="InterPro" id="IPR006626">
    <property type="entry name" value="PbH1"/>
</dbReference>
<dbReference type="InterPro" id="IPR012334">
    <property type="entry name" value="Pectin_lyas_fold"/>
</dbReference>
<dbReference type="EMBL" id="JAVRIE010000005">
    <property type="protein sequence ID" value="MDT0583461.1"/>
    <property type="molecule type" value="Genomic_DNA"/>
</dbReference>
<organism evidence="2 3">
    <name type="scientific">Brumicola blandensis</name>
    <dbReference type="NCBI Taxonomy" id="3075611"/>
    <lineage>
        <taxon>Bacteria</taxon>
        <taxon>Pseudomonadati</taxon>
        <taxon>Pseudomonadota</taxon>
        <taxon>Gammaproteobacteria</taxon>
        <taxon>Alteromonadales</taxon>
        <taxon>Alteromonadaceae</taxon>
        <taxon>Brumicola</taxon>
    </lineage>
</organism>
<dbReference type="AlphaFoldDB" id="A0AAW8R5N5"/>
<gene>
    <name evidence="2" type="ORF">RM544_13010</name>
</gene>
<dbReference type="InterPro" id="IPR039513">
    <property type="entry name" value="PL-6"/>
</dbReference>
<dbReference type="SMART" id="SM00710">
    <property type="entry name" value="PbH1"/>
    <property type="match status" value="4"/>
</dbReference>
<sequence>MFVKSCSSTIIFAITSLFFLTACEPASQSQKTDSAEKAALSVDGRLIRTQQEYVDALSTIKAGDTLVLADGVWNDFEILLKGEGSEEQPITLKAQTKGKVILSGLSNLRLAGEYLHVEGLVFKNGYSPTGEVISFSEDADTLAYHSRVTEVVIDGFSNPDKFNADKWVVLYGKHNRFDHNHLVGKSNAGVTMAVRLNSEDSQENYHRIDHNYFGPRPILGSNGGETLRVGTSKYSLSNSFTVVENNYFDRCNGEVEIISNKSGQNKFLNNVFFESRGTLTLRHGNGNLVEGNVFFGNGKDHTGGIRVINADQTIRNNYMEGLTGIRFGGGFTILNGVPNSKINRYHQVKNTKIENNTIVNVDNINLAAGSDAERTAVPINSSFSNNLVINSNGQNPFKIFDDVSGITFAGNIANQAPQEEIAQGFNLQESDLVRGDNGLLQSQTAQAAEVGAPASLNPISRDDTGVAWYPKSGDAVAFDSGEVVNVESASELMQKIATVAPGSIITLAPGDYDINKQLQVKTTLTIKAETPRTVTLYPMRSLTFEIEDGGSLKLDGLNISGVKSPDNAGNVLIRNTKLPTLFNYQLHIHNTQITDLNVNHSAHVFDAGYRSMADHILITESVFENITGDILRLDKEQDDLGIYNAEYVTIKDSSFSNIEGAVAKIYRGGTDESTFGPHFRMSNSKVQKVGGGKRNKTGSSIFLLGVQQTRLAENTFSVAKVVTIDHTVGEPRTQIVTNTFTNTPMPVVTETFAKGPSTAIVVGNIAK</sequence>
<evidence type="ECO:0000313" key="3">
    <source>
        <dbReference type="Proteomes" id="UP001249020"/>
    </source>
</evidence>
<keyword evidence="1" id="KW-0732">Signal</keyword>
<evidence type="ECO:0000313" key="2">
    <source>
        <dbReference type="EMBL" id="MDT0583461.1"/>
    </source>
</evidence>
<keyword evidence="3" id="KW-1185">Reference proteome</keyword>
<feature type="signal peptide" evidence="1">
    <location>
        <begin position="1"/>
        <end position="22"/>
    </location>
</feature>
<dbReference type="SUPFAM" id="SSF51126">
    <property type="entry name" value="Pectin lyase-like"/>
    <property type="match status" value="2"/>
</dbReference>
<dbReference type="Gene3D" id="2.160.20.10">
    <property type="entry name" value="Single-stranded right-handed beta-helix, Pectin lyase-like"/>
    <property type="match status" value="2"/>
</dbReference>
<accession>A0AAW8R5N5</accession>
<dbReference type="Proteomes" id="UP001249020">
    <property type="component" value="Unassembled WGS sequence"/>
</dbReference>
<evidence type="ECO:0000256" key="1">
    <source>
        <dbReference type="SAM" id="SignalP"/>
    </source>
</evidence>
<keyword evidence="2" id="KW-0456">Lyase</keyword>
<dbReference type="CDD" id="cd14251">
    <property type="entry name" value="PL-6"/>
    <property type="match status" value="1"/>
</dbReference>
<proteinExistence type="predicted"/>
<reference evidence="2 3" key="1">
    <citation type="submission" date="2023-09" db="EMBL/GenBank/DDBJ databases">
        <authorList>
            <person name="Rey-Velasco X."/>
        </authorList>
    </citation>
    <scope>NUCLEOTIDE SEQUENCE [LARGE SCALE GENOMIC DNA]</scope>
    <source>
        <strain evidence="2 3">W409</strain>
    </source>
</reference>
<dbReference type="Pfam" id="PF14592">
    <property type="entry name" value="Chondroitinas_B"/>
    <property type="match status" value="1"/>
</dbReference>